<dbReference type="AlphaFoldDB" id="A0AAE3G604"/>
<reference evidence="1" key="1">
    <citation type="submission" date="2022-03" db="EMBL/GenBank/DDBJ databases">
        <title>Genomic Encyclopedia of Type Strains, Phase III (KMG-III): the genomes of soil and plant-associated and newly described type strains.</title>
        <authorList>
            <person name="Whitman W."/>
        </authorList>
    </citation>
    <scope>NUCLEOTIDE SEQUENCE</scope>
    <source>
        <strain evidence="1">ANL 6-2</strain>
    </source>
</reference>
<evidence type="ECO:0000313" key="2">
    <source>
        <dbReference type="Proteomes" id="UP001205843"/>
    </source>
</evidence>
<evidence type="ECO:0000313" key="1">
    <source>
        <dbReference type="EMBL" id="MCP1674517.1"/>
    </source>
</evidence>
<dbReference type="EMBL" id="JALJXV010000003">
    <property type="protein sequence ID" value="MCP1674517.1"/>
    <property type="molecule type" value="Genomic_DNA"/>
</dbReference>
<sequence>MKAKLLLLCVATCLAPGCQQDPGGEVDAYTISRSGVMFQDEQFDVVDVYGFSDNQAMAREIAEYLNRQEPNTYRYRKKE</sequence>
<proteinExistence type="predicted"/>
<dbReference type="RefSeq" id="WP_253476569.1">
    <property type="nucleotide sequence ID" value="NZ_JALJXV010000003.1"/>
</dbReference>
<gene>
    <name evidence="1" type="ORF">J2T57_001619</name>
</gene>
<dbReference type="Proteomes" id="UP001205843">
    <property type="component" value="Unassembled WGS sequence"/>
</dbReference>
<keyword evidence="2" id="KW-1185">Reference proteome</keyword>
<protein>
    <submittedName>
        <fullName evidence="1">Uncharacterized protein</fullName>
    </submittedName>
</protein>
<comment type="caution">
    <text evidence="1">The sequence shown here is derived from an EMBL/GenBank/DDBJ whole genome shotgun (WGS) entry which is preliminary data.</text>
</comment>
<accession>A0AAE3G604</accession>
<organism evidence="1 2">
    <name type="scientific">Natronocella acetinitrilica</name>
    <dbReference type="NCBI Taxonomy" id="414046"/>
    <lineage>
        <taxon>Bacteria</taxon>
        <taxon>Pseudomonadati</taxon>
        <taxon>Pseudomonadota</taxon>
        <taxon>Gammaproteobacteria</taxon>
        <taxon>Chromatiales</taxon>
        <taxon>Ectothiorhodospiraceae</taxon>
        <taxon>Natronocella</taxon>
    </lineage>
</organism>
<name>A0AAE3G604_9GAMM</name>